<name>A0A0G4G2J8_9ALVE</name>
<feature type="region of interest" description="Disordered" evidence="5">
    <location>
        <begin position="117"/>
        <end position="167"/>
    </location>
</feature>
<feature type="transmembrane region" description="Helical" evidence="6">
    <location>
        <begin position="435"/>
        <end position="456"/>
    </location>
</feature>
<keyword evidence="2 6" id="KW-0812">Transmembrane</keyword>
<evidence type="ECO:0000256" key="6">
    <source>
        <dbReference type="SAM" id="Phobius"/>
    </source>
</evidence>
<dbReference type="PANTHER" id="PTHR22950">
    <property type="entry name" value="AMINO ACID TRANSPORTER"/>
    <property type="match status" value="1"/>
</dbReference>
<feature type="transmembrane region" description="Helical" evidence="6">
    <location>
        <begin position="391"/>
        <end position="415"/>
    </location>
</feature>
<keyword evidence="4 6" id="KW-0472">Membrane</keyword>
<feature type="transmembrane region" description="Helical" evidence="6">
    <location>
        <begin position="696"/>
        <end position="718"/>
    </location>
</feature>
<dbReference type="GO" id="GO:0016020">
    <property type="term" value="C:membrane"/>
    <property type="evidence" value="ECO:0007669"/>
    <property type="project" value="UniProtKB-SubCell"/>
</dbReference>
<dbReference type="EMBL" id="CDMZ01000838">
    <property type="protein sequence ID" value="CEM22493.1"/>
    <property type="molecule type" value="Genomic_DNA"/>
</dbReference>
<sequence>MNEPLLGSPEDGSGQPPGGSSDSGPPGTAVPDSVPSFNLVEEELREGGGDDDLEETGRDEFLRLRYLAHLGHIPLVVQGYLPNLMPLFRGGGNWSVGNTRASVAGSNWGGVGADALTETAPRSPQAGPQGGGGGAFSPVCASGTVTPFPLPEGPSLPRLAGGEGREGGDFEVSVLRAHSDTDLQGSPSLVQPGPGGGSGPSSPPLRGAAARSGGHRTPHASTLARRGSSPLLNNSEPLGDRDRVVDRFIPPKTPLFQRGVRRFTAEGDIFGGTSVGQSSPSGHLVPSAHDSFVGGRQGGADSAAGGRGGGALTPYGGGAEGENPFVHVSTTSCVQAEGEGEGVGGQTRGQTRRKSMFGAGSMRSSVFNLTAATLGAGALTIPFAMRQMGLLVGLVVLAVAALISTVSIALIIHTMNFTELKTFEELAVKAGGRPLGGLVVFCIILFCFGTAVGYLITVGEMAQAILAAAFGQGGHHSLHIPLPAWASAFEPFEKELLLTVVTVAVLLPLSITEKVGELRFTCFLGVAAIAFLAFVVVVEYFVLRLPHSAIAEHTGRRRMSFADGLFPLQLSGVVRGISLVTFAYTCQTNVPSIYCELEKRNARRMLKVASRACLLCFVTYVVMGICGFLTFGDETEANILSNYSRVLAESPLLMIAFGGMAFSVTFAYPMCIFPVRFASEMIIAMWRPQAPPSRSLSVTIAVVTVLFSLLCAICVPSISIVFELVGASAGATVSFVVPGYLFVKLLPGPYKHPRKLKAVALICFGAVAGILGTGVAVYDIVKHAKEKNH</sequence>
<evidence type="ECO:0000256" key="5">
    <source>
        <dbReference type="SAM" id="MobiDB-lite"/>
    </source>
</evidence>
<dbReference type="AlphaFoldDB" id="A0A0G4G2J8"/>
<feature type="transmembrane region" description="Helical" evidence="6">
    <location>
        <begin position="652"/>
        <end position="675"/>
    </location>
</feature>
<evidence type="ECO:0000256" key="1">
    <source>
        <dbReference type="ARBA" id="ARBA00004141"/>
    </source>
</evidence>
<feature type="transmembrane region" description="Helical" evidence="6">
    <location>
        <begin position="724"/>
        <end position="746"/>
    </location>
</feature>
<organism evidence="8">
    <name type="scientific">Chromera velia CCMP2878</name>
    <dbReference type="NCBI Taxonomy" id="1169474"/>
    <lineage>
        <taxon>Eukaryota</taxon>
        <taxon>Sar</taxon>
        <taxon>Alveolata</taxon>
        <taxon>Colpodellida</taxon>
        <taxon>Chromeraceae</taxon>
        <taxon>Chromera</taxon>
    </lineage>
</organism>
<feature type="transmembrane region" description="Helical" evidence="6">
    <location>
        <begin position="366"/>
        <end position="384"/>
    </location>
</feature>
<feature type="region of interest" description="Disordered" evidence="5">
    <location>
        <begin position="1"/>
        <end position="37"/>
    </location>
</feature>
<feature type="transmembrane region" description="Helical" evidence="6">
    <location>
        <begin position="758"/>
        <end position="781"/>
    </location>
</feature>
<gene>
    <name evidence="8" type="ORF">Cvel_4104</name>
</gene>
<evidence type="ECO:0000259" key="7">
    <source>
        <dbReference type="Pfam" id="PF01490"/>
    </source>
</evidence>
<keyword evidence="3 6" id="KW-1133">Transmembrane helix</keyword>
<feature type="compositionally biased region" description="Low complexity" evidence="5">
    <location>
        <begin position="7"/>
        <end position="27"/>
    </location>
</feature>
<dbReference type="InterPro" id="IPR013057">
    <property type="entry name" value="AA_transpt_TM"/>
</dbReference>
<reference evidence="8" key="1">
    <citation type="submission" date="2014-11" db="EMBL/GenBank/DDBJ databases">
        <authorList>
            <person name="Otto D Thomas"/>
            <person name="Naeem Raeece"/>
        </authorList>
    </citation>
    <scope>NUCLEOTIDE SEQUENCE</scope>
</reference>
<feature type="domain" description="Amino acid transporter transmembrane" evidence="7">
    <location>
        <begin position="360"/>
        <end position="775"/>
    </location>
</feature>
<evidence type="ECO:0000256" key="4">
    <source>
        <dbReference type="ARBA" id="ARBA00023136"/>
    </source>
</evidence>
<feature type="transmembrane region" description="Helical" evidence="6">
    <location>
        <begin position="608"/>
        <end position="632"/>
    </location>
</feature>
<feature type="region of interest" description="Disordered" evidence="5">
    <location>
        <begin position="180"/>
        <end position="245"/>
    </location>
</feature>
<evidence type="ECO:0000256" key="3">
    <source>
        <dbReference type="ARBA" id="ARBA00022989"/>
    </source>
</evidence>
<evidence type="ECO:0000256" key="2">
    <source>
        <dbReference type="ARBA" id="ARBA00022692"/>
    </source>
</evidence>
<feature type="transmembrane region" description="Helical" evidence="6">
    <location>
        <begin position="518"/>
        <end position="543"/>
    </location>
</feature>
<dbReference type="PANTHER" id="PTHR22950:SF702">
    <property type="entry name" value="AMINO ACID TRANSPORTER PROTEIN"/>
    <property type="match status" value="1"/>
</dbReference>
<accession>A0A0G4G2J8</accession>
<dbReference type="GO" id="GO:0015179">
    <property type="term" value="F:L-amino acid transmembrane transporter activity"/>
    <property type="evidence" value="ECO:0007669"/>
    <property type="project" value="TreeGrafter"/>
</dbReference>
<dbReference type="VEuPathDB" id="CryptoDB:Cvel_4104"/>
<evidence type="ECO:0000313" key="8">
    <source>
        <dbReference type="EMBL" id="CEM22493.1"/>
    </source>
</evidence>
<comment type="subcellular location">
    <subcellularLocation>
        <location evidence="1">Membrane</location>
        <topology evidence="1">Multi-pass membrane protein</topology>
    </subcellularLocation>
</comment>
<proteinExistence type="predicted"/>
<protein>
    <recommendedName>
        <fullName evidence="7">Amino acid transporter transmembrane domain-containing protein</fullName>
    </recommendedName>
</protein>
<dbReference type="Pfam" id="PF01490">
    <property type="entry name" value="Aa_trans"/>
    <property type="match status" value="1"/>
</dbReference>